<keyword evidence="2" id="KW-1185">Reference proteome</keyword>
<organism evidence="1 2">
    <name type="scientific">Nephila pilipes</name>
    <name type="common">Giant wood spider</name>
    <name type="synonym">Nephila maculata</name>
    <dbReference type="NCBI Taxonomy" id="299642"/>
    <lineage>
        <taxon>Eukaryota</taxon>
        <taxon>Metazoa</taxon>
        <taxon>Ecdysozoa</taxon>
        <taxon>Arthropoda</taxon>
        <taxon>Chelicerata</taxon>
        <taxon>Arachnida</taxon>
        <taxon>Araneae</taxon>
        <taxon>Araneomorphae</taxon>
        <taxon>Entelegynae</taxon>
        <taxon>Araneoidea</taxon>
        <taxon>Nephilidae</taxon>
        <taxon>Nephila</taxon>
    </lineage>
</organism>
<dbReference type="Proteomes" id="UP000887013">
    <property type="component" value="Unassembled WGS sequence"/>
</dbReference>
<evidence type="ECO:0000313" key="1">
    <source>
        <dbReference type="EMBL" id="GFU30555.1"/>
    </source>
</evidence>
<reference evidence="1" key="1">
    <citation type="submission" date="2020-08" db="EMBL/GenBank/DDBJ databases">
        <title>Multicomponent nature underlies the extraordinary mechanical properties of spider dragline silk.</title>
        <authorList>
            <person name="Kono N."/>
            <person name="Nakamura H."/>
            <person name="Mori M."/>
            <person name="Yoshida Y."/>
            <person name="Ohtoshi R."/>
            <person name="Malay A.D."/>
            <person name="Moran D.A.P."/>
            <person name="Tomita M."/>
            <person name="Numata K."/>
            <person name="Arakawa K."/>
        </authorList>
    </citation>
    <scope>NUCLEOTIDE SEQUENCE</scope>
</reference>
<proteinExistence type="predicted"/>
<dbReference type="AlphaFoldDB" id="A0A8X6UKE4"/>
<dbReference type="OrthoDB" id="6593055at2759"/>
<gene>
    <name evidence="1" type="ORF">NPIL_376641</name>
</gene>
<protein>
    <submittedName>
        <fullName evidence="1">Uncharacterized protein</fullName>
    </submittedName>
</protein>
<evidence type="ECO:0000313" key="2">
    <source>
        <dbReference type="Proteomes" id="UP000887013"/>
    </source>
</evidence>
<accession>A0A8X6UKE4</accession>
<feature type="non-terminal residue" evidence="1">
    <location>
        <position position="66"/>
    </location>
</feature>
<dbReference type="EMBL" id="BMAW01082746">
    <property type="protein sequence ID" value="GFU30555.1"/>
    <property type="molecule type" value="Genomic_DNA"/>
</dbReference>
<comment type="caution">
    <text evidence="1">The sequence shown here is derived from an EMBL/GenBank/DDBJ whole genome shotgun (WGS) entry which is preliminary data.</text>
</comment>
<sequence>MLEVIIRGLPADYGIKELINEIQLHGFNPDHVSVLSNRRNNSHMPLFLVDRKQSPETRDIYNITSI</sequence>
<name>A0A8X6UKE4_NEPPI</name>